<comment type="catalytic activity">
    <reaction evidence="19">
        <text>L-tyrosyl-[protein] + ATP = O-phospho-L-tyrosyl-[protein] + ADP + H(+)</text>
        <dbReference type="Rhea" id="RHEA:10596"/>
        <dbReference type="Rhea" id="RHEA-COMP:10136"/>
        <dbReference type="Rhea" id="RHEA-COMP:20101"/>
        <dbReference type="ChEBI" id="CHEBI:15378"/>
        <dbReference type="ChEBI" id="CHEBI:30616"/>
        <dbReference type="ChEBI" id="CHEBI:46858"/>
        <dbReference type="ChEBI" id="CHEBI:61978"/>
        <dbReference type="ChEBI" id="CHEBI:456216"/>
        <dbReference type="EC" id="2.7.10.1"/>
    </reaction>
</comment>
<name>A0A7F5R5F9_AGRPL</name>
<keyword evidence="13" id="KW-0829">Tyrosine-protein kinase</keyword>
<evidence type="ECO:0000256" key="5">
    <source>
        <dbReference type="ARBA" id="ARBA00022679"/>
    </source>
</evidence>
<dbReference type="InterPro" id="IPR008266">
    <property type="entry name" value="Tyr_kinase_AS"/>
</dbReference>
<dbReference type="SMART" id="SM00409">
    <property type="entry name" value="IG"/>
    <property type="match status" value="1"/>
</dbReference>
<dbReference type="GO" id="GO:0005886">
    <property type="term" value="C:plasma membrane"/>
    <property type="evidence" value="ECO:0007669"/>
    <property type="project" value="TreeGrafter"/>
</dbReference>
<dbReference type="Gene3D" id="2.40.20.10">
    <property type="entry name" value="Plasminogen Kringle 4"/>
    <property type="match status" value="1"/>
</dbReference>
<feature type="binding site" evidence="22">
    <location>
        <position position="748"/>
    </location>
    <ligand>
        <name>Mg(2+)</name>
        <dbReference type="ChEBI" id="CHEBI:18420"/>
    </ligand>
</feature>
<keyword evidence="7 21" id="KW-0547">Nucleotide-binding</keyword>
<dbReference type="PROSITE" id="PS50038">
    <property type="entry name" value="FZ"/>
    <property type="match status" value="1"/>
</dbReference>
<evidence type="ECO:0000259" key="30">
    <source>
        <dbReference type="PROSITE" id="PS50070"/>
    </source>
</evidence>
<evidence type="ECO:0000256" key="20">
    <source>
        <dbReference type="PIRSR" id="PIRSR000615-1"/>
    </source>
</evidence>
<dbReference type="InterPro" id="IPR013783">
    <property type="entry name" value="Ig-like_fold"/>
</dbReference>
<dbReference type="Gene3D" id="3.30.200.20">
    <property type="entry name" value="Phosphorylase Kinase, domain 1"/>
    <property type="match status" value="1"/>
</dbReference>
<keyword evidence="17" id="KW-0393">Immunoglobulin domain</keyword>
<proteinExistence type="predicted"/>
<keyword evidence="16" id="KW-0325">Glycoprotein</keyword>
<dbReference type="InterPro" id="IPR036179">
    <property type="entry name" value="Ig-like_dom_sf"/>
</dbReference>
<evidence type="ECO:0000313" key="33">
    <source>
        <dbReference type="RefSeq" id="XP_025830963.1"/>
    </source>
</evidence>
<dbReference type="GO" id="GO:0045202">
    <property type="term" value="C:synapse"/>
    <property type="evidence" value="ECO:0007669"/>
    <property type="project" value="UniProtKB-SubCell"/>
</dbReference>
<feature type="signal peptide" evidence="27">
    <location>
        <begin position="1"/>
        <end position="25"/>
    </location>
</feature>
<dbReference type="SMART" id="SM00408">
    <property type="entry name" value="IGc2"/>
    <property type="match status" value="1"/>
</dbReference>
<dbReference type="Gene3D" id="1.10.2000.10">
    <property type="entry name" value="Frizzled cysteine-rich domain"/>
    <property type="match status" value="1"/>
</dbReference>
<evidence type="ECO:0000259" key="28">
    <source>
        <dbReference type="PROSITE" id="PS50011"/>
    </source>
</evidence>
<dbReference type="GO" id="GO:0017147">
    <property type="term" value="F:Wnt-protein binding"/>
    <property type="evidence" value="ECO:0007669"/>
    <property type="project" value="TreeGrafter"/>
</dbReference>
<feature type="compositionally biased region" description="Polar residues" evidence="25">
    <location>
        <begin position="918"/>
        <end position="951"/>
    </location>
</feature>
<evidence type="ECO:0000256" key="7">
    <source>
        <dbReference type="ARBA" id="ARBA00022741"/>
    </source>
</evidence>
<feature type="region of interest" description="Disordered" evidence="25">
    <location>
        <begin position="872"/>
        <end position="993"/>
    </location>
</feature>
<evidence type="ECO:0000256" key="24">
    <source>
        <dbReference type="PROSITE-ProRule" id="PRU10141"/>
    </source>
</evidence>
<feature type="compositionally biased region" description="Polar residues" evidence="25">
    <location>
        <begin position="896"/>
        <end position="908"/>
    </location>
</feature>
<dbReference type="InterPro" id="IPR003598">
    <property type="entry name" value="Ig_sub2"/>
</dbReference>
<evidence type="ECO:0000256" key="18">
    <source>
        <dbReference type="ARBA" id="ARBA00034103"/>
    </source>
</evidence>
<dbReference type="InterPro" id="IPR003599">
    <property type="entry name" value="Ig_sub"/>
</dbReference>
<feature type="domain" description="Ig-like" evidence="31">
    <location>
        <begin position="52"/>
        <end position="163"/>
    </location>
</feature>
<dbReference type="GO" id="GO:0043235">
    <property type="term" value="C:receptor complex"/>
    <property type="evidence" value="ECO:0007669"/>
    <property type="project" value="TreeGrafter"/>
</dbReference>
<evidence type="ECO:0000256" key="21">
    <source>
        <dbReference type="PIRSR" id="PIRSR000615-2"/>
    </source>
</evidence>
<comment type="subcellular location">
    <subcellularLocation>
        <location evidence="1">Membrane</location>
        <topology evidence="1">Single-pass type I membrane protein</topology>
    </subcellularLocation>
    <subcellularLocation>
        <location evidence="18">Synapse</location>
    </subcellularLocation>
</comment>
<dbReference type="Pfam" id="PF00051">
    <property type="entry name" value="Kringle"/>
    <property type="match status" value="1"/>
</dbReference>
<evidence type="ECO:0000256" key="10">
    <source>
        <dbReference type="ARBA" id="ARBA00022989"/>
    </source>
</evidence>
<dbReference type="PROSITE" id="PS00107">
    <property type="entry name" value="PROTEIN_KINASE_ATP"/>
    <property type="match status" value="1"/>
</dbReference>
<dbReference type="InterPro" id="IPR000719">
    <property type="entry name" value="Prot_kinase_dom"/>
</dbReference>
<dbReference type="PROSITE" id="PS50070">
    <property type="entry name" value="KRINGLE_2"/>
    <property type="match status" value="1"/>
</dbReference>
<feature type="transmembrane region" description="Helical" evidence="26">
    <location>
        <begin position="506"/>
        <end position="530"/>
    </location>
</feature>
<feature type="compositionally biased region" description="Polar residues" evidence="25">
    <location>
        <begin position="983"/>
        <end position="993"/>
    </location>
</feature>
<evidence type="ECO:0000259" key="29">
    <source>
        <dbReference type="PROSITE" id="PS50038"/>
    </source>
</evidence>
<dbReference type="SUPFAM" id="SSF48726">
    <property type="entry name" value="Immunoglobulin"/>
    <property type="match status" value="1"/>
</dbReference>
<dbReference type="SMART" id="SM00219">
    <property type="entry name" value="TyrKc"/>
    <property type="match status" value="1"/>
</dbReference>
<dbReference type="EC" id="2.7.10.1" evidence="2"/>
<keyword evidence="22" id="KW-0479">Metal-binding</keyword>
<feature type="domain" description="FZ" evidence="29">
    <location>
        <begin position="253"/>
        <end position="417"/>
    </location>
</feature>
<keyword evidence="8" id="KW-0418">Kinase</keyword>
<evidence type="ECO:0000256" key="9">
    <source>
        <dbReference type="ARBA" id="ARBA00022840"/>
    </source>
</evidence>
<dbReference type="Proteomes" id="UP000192223">
    <property type="component" value="Unplaced"/>
</dbReference>
<keyword evidence="12 26" id="KW-0472">Membrane</keyword>
<dbReference type="InterPro" id="IPR001245">
    <property type="entry name" value="Ser-Thr/Tyr_kinase_cat_dom"/>
</dbReference>
<evidence type="ECO:0000256" key="3">
    <source>
        <dbReference type="ARBA" id="ARBA00022553"/>
    </source>
</evidence>
<dbReference type="KEGG" id="apln:108735797"/>
<dbReference type="CDD" id="cd07459">
    <property type="entry name" value="CRD_TK_ROR_like"/>
    <property type="match status" value="1"/>
</dbReference>
<reference evidence="33" key="1">
    <citation type="submission" date="2025-08" db="UniProtKB">
        <authorList>
            <consortium name="RefSeq"/>
        </authorList>
    </citation>
    <scope>IDENTIFICATION</scope>
    <source>
        <tissue evidence="33">Entire body</tissue>
    </source>
</reference>
<feature type="binding site" evidence="21">
    <location>
        <position position="734"/>
    </location>
    <ligand>
        <name>ATP</name>
        <dbReference type="ChEBI" id="CHEBI:30616"/>
    </ligand>
</feature>
<feature type="compositionally biased region" description="Low complexity" evidence="25">
    <location>
        <begin position="885"/>
        <end position="895"/>
    </location>
</feature>
<dbReference type="PRINTS" id="PR00018">
    <property type="entry name" value="KRINGLE"/>
</dbReference>
<keyword evidence="15" id="KW-0675">Receptor</keyword>
<keyword evidence="4 23" id="KW-0420">Kringle</keyword>
<dbReference type="InterPro" id="IPR020635">
    <property type="entry name" value="Tyr_kinase_cat_dom"/>
</dbReference>
<sequence length="993" mass="112760">MCPLSLNIWTLGLLFSLFINGTIWTETVEKSTDAEYDEYDDYEGDTDDYLDPNSLSSSSNGSIQFVKELNNITRSSGKTLKLKCEVKLVDLNSTNSKVNFTWYRNSGHLPEDSRITVKNIQKPDAHTFISRLKITNLDYFDRGIYDCVASNGADKIRTQAFLEINRDNIGPVPEKVPAYKTTFDDSVIRENSEIDMTETTFFPGTDRRGRDELITAITKPLLPTLSEQTVGNPALFDQNGTSKSVAEKTYYNSSEPFCQLYVGKSCKNFLEGKYVFIQPPYTQRNIEEKLENAFLVIRQSNDISSSCEKFALPSLCFSAFPLCVDANSVNNYQESFINKYKVLSEKNKQSFKDLRNQLAMSLQRICKKDCELLENELCSKEYAIAKRHPVIRQTLELEECEYLPEENERNSLFCLRLGVDRTHSVNEDDTCFWDNGELYRGVQEVSVTGSKCIRWSHQFHIPLSEHPELSGHSFCRNPDGKEMEPFCYIDQNKKELCGLPKCARIIGIYIALTAVIFLVCVLVVLFIFCYKKRKAKKPNLQSMNIPSADKNIYGNAGPNSPMEMNSLLPQRGNSFPPGVSLRGQGMPKLSFQSVPQYTYKELSFVEELGEGAFGKVYKGDLKTKGGRITVAVKSLKENAAPKTQSDFQREIELIAELKHPNIICLLGIVVKHEPMCMLFEYMSEGDLHEFLIANSPPEGKSLTQDQFLHIALQIAQGMAYLSDNHYVHRDLAARNCLVSKDLVVKISDFGLSRDMYSCDYYRVQSKSLLPVRWMAPESILYGKFTTESDVWSYGVVLWEIYSYGLQPYYGYNNQEVINMIRSRKLLPCPEVCPSYCYALMVECWAELAIRRPSFGEIVHRLKMWRQNGPSTGAYFKTPDHRVTLPKPSSKSSHSSENGYPSLDSTSQTWEKHSKRASSNKLHDSQSSLTSHASSMGNRTQSTNLSNDQNLRGSKKSMDRKSQRGPRNEPTLELGPKETVVNAEGNSYETKLNF</sequence>
<feature type="binding site" evidence="22">
    <location>
        <position position="735"/>
    </location>
    <ligand>
        <name>Mg(2+)</name>
        <dbReference type="ChEBI" id="CHEBI:18420"/>
    </ligand>
</feature>
<evidence type="ECO:0000256" key="17">
    <source>
        <dbReference type="ARBA" id="ARBA00023319"/>
    </source>
</evidence>
<gene>
    <name evidence="33" type="primary">LOC108735797</name>
</gene>
<dbReference type="PROSITE" id="PS50011">
    <property type="entry name" value="PROTEIN_KINASE_DOM"/>
    <property type="match status" value="1"/>
</dbReference>
<evidence type="ECO:0000256" key="8">
    <source>
        <dbReference type="ARBA" id="ARBA00022777"/>
    </source>
</evidence>
<keyword evidence="5" id="KW-0808">Transferase</keyword>
<feature type="domain" description="Kringle" evidence="30">
    <location>
        <begin position="430"/>
        <end position="502"/>
    </location>
</feature>
<dbReference type="RefSeq" id="XP_025830963.1">
    <property type="nucleotide sequence ID" value="XM_025975178.1"/>
</dbReference>
<keyword evidence="11" id="KW-0770">Synapse</keyword>
<evidence type="ECO:0000256" key="26">
    <source>
        <dbReference type="SAM" id="Phobius"/>
    </source>
</evidence>
<dbReference type="InterPro" id="IPR036790">
    <property type="entry name" value="Frizzled_dom_sf"/>
</dbReference>
<keyword evidence="14" id="KW-1015">Disulfide bond</keyword>
<dbReference type="InterPro" id="IPR013806">
    <property type="entry name" value="Kringle-like"/>
</dbReference>
<keyword evidence="6 26" id="KW-0812">Transmembrane</keyword>
<dbReference type="InterPro" id="IPR038178">
    <property type="entry name" value="Kringle_sf"/>
</dbReference>
<dbReference type="PROSITE" id="PS00109">
    <property type="entry name" value="PROTEIN_KINASE_TYR"/>
    <property type="match status" value="1"/>
</dbReference>
<dbReference type="GO" id="GO:0005524">
    <property type="term" value="F:ATP binding"/>
    <property type="evidence" value="ECO:0007669"/>
    <property type="project" value="UniProtKB-UniRule"/>
</dbReference>
<keyword evidence="3" id="KW-0597">Phosphoprotein</keyword>
<evidence type="ECO:0000256" key="22">
    <source>
        <dbReference type="PIRSR" id="PIRSR000615-3"/>
    </source>
</evidence>
<dbReference type="GO" id="GO:0004714">
    <property type="term" value="F:transmembrane receptor protein tyrosine kinase activity"/>
    <property type="evidence" value="ECO:0007669"/>
    <property type="project" value="UniProtKB-EC"/>
</dbReference>
<comment type="caution">
    <text evidence="23">Lacks conserved residue(s) required for the propagation of feature annotation.</text>
</comment>
<keyword evidence="27" id="KW-0732">Signal</keyword>
<evidence type="ECO:0000256" key="6">
    <source>
        <dbReference type="ARBA" id="ARBA00022692"/>
    </source>
</evidence>
<feature type="binding site" evidence="24">
    <location>
        <position position="633"/>
    </location>
    <ligand>
        <name>ATP</name>
        <dbReference type="ChEBI" id="CHEBI:30616"/>
    </ligand>
</feature>
<dbReference type="CDD" id="cd00108">
    <property type="entry name" value="KR"/>
    <property type="match status" value="1"/>
</dbReference>
<dbReference type="SMART" id="SM00130">
    <property type="entry name" value="KR"/>
    <property type="match status" value="1"/>
</dbReference>
<evidence type="ECO:0000256" key="11">
    <source>
        <dbReference type="ARBA" id="ARBA00023018"/>
    </source>
</evidence>
<evidence type="ECO:0000256" key="27">
    <source>
        <dbReference type="SAM" id="SignalP"/>
    </source>
</evidence>
<evidence type="ECO:0000256" key="19">
    <source>
        <dbReference type="ARBA" id="ARBA00051243"/>
    </source>
</evidence>
<dbReference type="SUPFAM" id="SSF57440">
    <property type="entry name" value="Kringle-like"/>
    <property type="match status" value="1"/>
</dbReference>
<dbReference type="PANTHER" id="PTHR24416">
    <property type="entry name" value="TYROSINE-PROTEIN KINASE RECEPTOR"/>
    <property type="match status" value="1"/>
</dbReference>
<evidence type="ECO:0000259" key="31">
    <source>
        <dbReference type="PROSITE" id="PS50835"/>
    </source>
</evidence>
<dbReference type="InterPro" id="IPR000001">
    <property type="entry name" value="Kringle"/>
</dbReference>
<evidence type="ECO:0000256" key="13">
    <source>
        <dbReference type="ARBA" id="ARBA00023137"/>
    </source>
</evidence>
<evidence type="ECO:0000256" key="25">
    <source>
        <dbReference type="SAM" id="MobiDB-lite"/>
    </source>
</evidence>
<dbReference type="PROSITE" id="PS50835">
    <property type="entry name" value="IG_LIKE"/>
    <property type="match status" value="1"/>
</dbReference>
<evidence type="ECO:0000256" key="12">
    <source>
        <dbReference type="ARBA" id="ARBA00023136"/>
    </source>
</evidence>
<feature type="chain" id="PRO_5028883693" description="receptor protein-tyrosine kinase" evidence="27">
    <location>
        <begin position="26"/>
        <end position="993"/>
    </location>
</feature>
<keyword evidence="22" id="KW-0460">Magnesium</keyword>
<dbReference type="AlphaFoldDB" id="A0A7F5R5F9"/>
<dbReference type="GeneID" id="108735797"/>
<feature type="domain" description="Protein kinase" evidence="28">
    <location>
        <begin position="602"/>
        <end position="865"/>
    </location>
</feature>
<evidence type="ECO:0000256" key="1">
    <source>
        <dbReference type="ARBA" id="ARBA00004479"/>
    </source>
</evidence>
<evidence type="ECO:0000313" key="32">
    <source>
        <dbReference type="Proteomes" id="UP000192223"/>
    </source>
</evidence>
<dbReference type="FunFam" id="1.10.510.10:FF:000554">
    <property type="entry name" value="Predicted protein"/>
    <property type="match status" value="1"/>
</dbReference>
<organism evidence="32 33">
    <name type="scientific">Agrilus planipennis</name>
    <name type="common">Emerald ash borer</name>
    <name type="synonym">Agrilus marcopoli</name>
    <dbReference type="NCBI Taxonomy" id="224129"/>
    <lineage>
        <taxon>Eukaryota</taxon>
        <taxon>Metazoa</taxon>
        <taxon>Ecdysozoa</taxon>
        <taxon>Arthropoda</taxon>
        <taxon>Hexapoda</taxon>
        <taxon>Insecta</taxon>
        <taxon>Pterygota</taxon>
        <taxon>Neoptera</taxon>
        <taxon>Endopterygota</taxon>
        <taxon>Coleoptera</taxon>
        <taxon>Polyphaga</taxon>
        <taxon>Elateriformia</taxon>
        <taxon>Buprestoidea</taxon>
        <taxon>Buprestidae</taxon>
        <taxon>Agrilinae</taxon>
        <taxon>Agrilus</taxon>
    </lineage>
</organism>
<dbReference type="InParanoid" id="A0A7F5R5F9"/>
<dbReference type="OrthoDB" id="10005095at2759"/>
<dbReference type="InterPro" id="IPR013098">
    <property type="entry name" value="Ig_I-set"/>
</dbReference>
<dbReference type="InterPro" id="IPR050122">
    <property type="entry name" value="RTK"/>
</dbReference>
<dbReference type="InterPro" id="IPR007110">
    <property type="entry name" value="Ig-like_dom"/>
</dbReference>
<evidence type="ECO:0000256" key="23">
    <source>
        <dbReference type="PROSITE-ProRule" id="PRU00121"/>
    </source>
</evidence>
<dbReference type="InterPro" id="IPR011009">
    <property type="entry name" value="Kinase-like_dom_sf"/>
</dbReference>
<dbReference type="GO" id="GO:0007169">
    <property type="term" value="P:cell surface receptor protein tyrosine kinase signaling pathway"/>
    <property type="evidence" value="ECO:0007669"/>
    <property type="project" value="TreeGrafter"/>
</dbReference>
<dbReference type="Gene3D" id="2.60.40.10">
    <property type="entry name" value="Immunoglobulins"/>
    <property type="match status" value="1"/>
</dbReference>
<dbReference type="Gene3D" id="1.10.510.10">
    <property type="entry name" value="Transferase(Phosphotransferase) domain 1"/>
    <property type="match status" value="1"/>
</dbReference>
<evidence type="ECO:0000256" key="16">
    <source>
        <dbReference type="ARBA" id="ARBA00023180"/>
    </source>
</evidence>
<keyword evidence="32" id="KW-1185">Reference proteome</keyword>
<dbReference type="GO" id="GO:0046872">
    <property type="term" value="F:metal ion binding"/>
    <property type="evidence" value="ECO:0007669"/>
    <property type="project" value="UniProtKB-KW"/>
</dbReference>
<dbReference type="PIRSF" id="PIRSF000615">
    <property type="entry name" value="TyrPK_CSF1-R"/>
    <property type="match status" value="1"/>
</dbReference>
<keyword evidence="9 21" id="KW-0067">ATP-binding</keyword>
<dbReference type="FunCoup" id="A0A7F5R5F9">
    <property type="interactions" value="76"/>
</dbReference>
<protein>
    <recommendedName>
        <fullName evidence="2">receptor protein-tyrosine kinase</fullName>
        <ecNumber evidence="2">2.7.10.1</ecNumber>
    </recommendedName>
</protein>
<dbReference type="PRINTS" id="PR00109">
    <property type="entry name" value="TYRKINASE"/>
</dbReference>
<evidence type="ECO:0000256" key="15">
    <source>
        <dbReference type="ARBA" id="ARBA00023170"/>
    </source>
</evidence>
<evidence type="ECO:0000256" key="4">
    <source>
        <dbReference type="ARBA" id="ARBA00022572"/>
    </source>
</evidence>
<dbReference type="SUPFAM" id="SSF56112">
    <property type="entry name" value="Protein kinase-like (PK-like)"/>
    <property type="match status" value="1"/>
</dbReference>
<evidence type="ECO:0000256" key="2">
    <source>
        <dbReference type="ARBA" id="ARBA00011902"/>
    </source>
</evidence>
<dbReference type="PANTHER" id="PTHR24416:SF611">
    <property type="entry name" value="TYROSINE-PROTEIN KINASE TRANSMEMBRANE RECEPTOR ROR"/>
    <property type="match status" value="1"/>
</dbReference>
<accession>A0A7F5R5F9</accession>
<feature type="active site" description="Proton acceptor" evidence="20">
    <location>
        <position position="730"/>
    </location>
</feature>
<dbReference type="Pfam" id="PF07679">
    <property type="entry name" value="I-set"/>
    <property type="match status" value="1"/>
</dbReference>
<dbReference type="InterPro" id="IPR041775">
    <property type="entry name" value="Ror-like_CRD"/>
</dbReference>
<evidence type="ECO:0000256" key="14">
    <source>
        <dbReference type="ARBA" id="ARBA00023157"/>
    </source>
</evidence>
<dbReference type="InterPro" id="IPR017441">
    <property type="entry name" value="Protein_kinase_ATP_BS"/>
</dbReference>
<keyword evidence="10 26" id="KW-1133">Transmembrane helix</keyword>
<dbReference type="Pfam" id="PF07714">
    <property type="entry name" value="PK_Tyr_Ser-Thr"/>
    <property type="match status" value="1"/>
</dbReference>
<dbReference type="InterPro" id="IPR020067">
    <property type="entry name" value="Frizzled_dom"/>
</dbReference>